<evidence type="ECO:0000313" key="8">
    <source>
        <dbReference type="EMBL" id="USG64863.1"/>
    </source>
</evidence>
<gene>
    <name evidence="8" type="ORF">NDK47_22495</name>
</gene>
<name>A0ABY4WCS9_9BACL</name>
<feature type="transmembrane region" description="Helical" evidence="7">
    <location>
        <begin position="357"/>
        <end position="381"/>
    </location>
</feature>
<feature type="transmembrane region" description="Helical" evidence="7">
    <location>
        <begin position="20"/>
        <end position="45"/>
    </location>
</feature>
<keyword evidence="5 7" id="KW-1133">Transmembrane helix</keyword>
<comment type="subcellular location">
    <subcellularLocation>
        <location evidence="1">Cell membrane</location>
        <topology evidence="1">Multi-pass membrane protein</topology>
    </subcellularLocation>
</comment>
<dbReference type="Pfam" id="PF07690">
    <property type="entry name" value="MFS_1"/>
    <property type="match status" value="1"/>
</dbReference>
<dbReference type="PANTHER" id="PTHR43266:SF2">
    <property type="entry name" value="MAJOR FACILITATOR SUPERFAMILY (MFS) PROFILE DOMAIN-CONTAINING PROTEIN"/>
    <property type="match status" value="1"/>
</dbReference>
<dbReference type="EMBL" id="CP098755">
    <property type="protein sequence ID" value="USG64863.1"/>
    <property type="molecule type" value="Genomic_DNA"/>
</dbReference>
<dbReference type="PANTHER" id="PTHR43266">
    <property type="entry name" value="MACROLIDE-EFFLUX PROTEIN"/>
    <property type="match status" value="1"/>
</dbReference>
<keyword evidence="4 7" id="KW-0812">Transmembrane</keyword>
<proteinExistence type="predicted"/>
<feature type="transmembrane region" description="Helical" evidence="7">
    <location>
        <begin position="387"/>
        <end position="406"/>
    </location>
</feature>
<sequence length="420" mass="45947">MQDGEIFVEASSLWKNRSFLLLWLAQLTANIGDQCYSFALLWYLLQATQSGTVLSLLAIPEMTAGLIFYLVGGVLADRFNPRSLMVGADLARIFIAVLVGIMAAMSVKQFAFFLAAQFLIGVFSSLFHPARTVALKAIVPVDQLSRSNAILDTTFRTVRIAAPMTIGVAAAWLPLSSLFFINAFTYLLSACFLYALGRIPRSQTLEAGRLTAGQYFRDIGSGIQELRSKRLLFIILLFSNSGFLVWQVCWNVGFPFLANGMGQGDGSVLAVLIGSYGVGNLFGSLYMARLHYQRHLLIVLFGWLVQAIGFLLLTMGPSFHWLAFLAAGIAGIGGPLIGIPAVTAIQTKAVDSHTGKVYALHMLMFTVFSMISSSMGALWLGKWRVEQLFLVSGLFLTIMCAIGFAIERKAKQQQHQTHSA</sequence>
<evidence type="ECO:0000256" key="4">
    <source>
        <dbReference type="ARBA" id="ARBA00022692"/>
    </source>
</evidence>
<feature type="transmembrane region" description="Helical" evidence="7">
    <location>
        <begin position="231"/>
        <end position="248"/>
    </location>
</feature>
<dbReference type="CDD" id="cd06173">
    <property type="entry name" value="MFS_MefA_like"/>
    <property type="match status" value="1"/>
</dbReference>
<keyword evidence="9" id="KW-1185">Reference proteome</keyword>
<evidence type="ECO:0000313" key="9">
    <source>
        <dbReference type="Proteomes" id="UP001056500"/>
    </source>
</evidence>
<accession>A0ABY4WCS9</accession>
<evidence type="ECO:0000256" key="3">
    <source>
        <dbReference type="ARBA" id="ARBA00022475"/>
    </source>
</evidence>
<dbReference type="Gene3D" id="1.20.1250.20">
    <property type="entry name" value="MFS general substrate transporter like domains"/>
    <property type="match status" value="2"/>
</dbReference>
<evidence type="ECO:0000256" key="7">
    <source>
        <dbReference type="SAM" id="Phobius"/>
    </source>
</evidence>
<organism evidence="8 9">
    <name type="scientific">Brevibacillus ruminantium</name>
    <dbReference type="NCBI Taxonomy" id="2950604"/>
    <lineage>
        <taxon>Bacteria</taxon>
        <taxon>Bacillati</taxon>
        <taxon>Bacillota</taxon>
        <taxon>Bacilli</taxon>
        <taxon>Bacillales</taxon>
        <taxon>Paenibacillaceae</taxon>
        <taxon>Brevibacillus</taxon>
    </lineage>
</organism>
<feature type="transmembrane region" description="Helical" evidence="7">
    <location>
        <begin position="51"/>
        <end position="72"/>
    </location>
</feature>
<dbReference type="Proteomes" id="UP001056500">
    <property type="component" value="Chromosome"/>
</dbReference>
<feature type="transmembrane region" description="Helical" evidence="7">
    <location>
        <begin position="268"/>
        <end position="288"/>
    </location>
</feature>
<evidence type="ECO:0000256" key="1">
    <source>
        <dbReference type="ARBA" id="ARBA00004651"/>
    </source>
</evidence>
<feature type="transmembrane region" description="Helical" evidence="7">
    <location>
        <begin position="178"/>
        <end position="196"/>
    </location>
</feature>
<reference evidence="8" key="1">
    <citation type="submission" date="2022-06" db="EMBL/GenBank/DDBJ databases">
        <title>Genome sequencing of Brevibacillus sp. BB3-R1.</title>
        <authorList>
            <person name="Heo J."/>
            <person name="Lee D."/>
            <person name="Won M."/>
            <person name="Han B.-H."/>
            <person name="Hong S.-B."/>
            <person name="Kwon S.-W."/>
        </authorList>
    </citation>
    <scope>NUCLEOTIDE SEQUENCE</scope>
    <source>
        <strain evidence="8">BB3-R1</strain>
    </source>
</reference>
<dbReference type="InterPro" id="IPR011701">
    <property type="entry name" value="MFS"/>
</dbReference>
<keyword evidence="3" id="KW-1003">Cell membrane</keyword>
<keyword evidence="2" id="KW-0813">Transport</keyword>
<evidence type="ECO:0000256" key="2">
    <source>
        <dbReference type="ARBA" id="ARBA00022448"/>
    </source>
</evidence>
<feature type="transmembrane region" description="Helical" evidence="7">
    <location>
        <begin position="295"/>
        <end position="315"/>
    </location>
</feature>
<evidence type="ECO:0000256" key="5">
    <source>
        <dbReference type="ARBA" id="ARBA00022989"/>
    </source>
</evidence>
<dbReference type="InterPro" id="IPR036259">
    <property type="entry name" value="MFS_trans_sf"/>
</dbReference>
<protein>
    <submittedName>
        <fullName evidence="8">MFS transporter</fullName>
    </submittedName>
</protein>
<keyword evidence="6 7" id="KW-0472">Membrane</keyword>
<dbReference type="SUPFAM" id="SSF103473">
    <property type="entry name" value="MFS general substrate transporter"/>
    <property type="match status" value="1"/>
</dbReference>
<dbReference type="RefSeq" id="WP_251871971.1">
    <property type="nucleotide sequence ID" value="NZ_CP098755.1"/>
</dbReference>
<feature type="transmembrane region" description="Helical" evidence="7">
    <location>
        <begin position="321"/>
        <end position="345"/>
    </location>
</feature>
<evidence type="ECO:0000256" key="6">
    <source>
        <dbReference type="ARBA" id="ARBA00023136"/>
    </source>
</evidence>